<dbReference type="PROSITE" id="PS50878">
    <property type="entry name" value="RT_POL"/>
    <property type="match status" value="1"/>
</dbReference>
<dbReference type="CDD" id="cd01647">
    <property type="entry name" value="RT_LTR"/>
    <property type="match status" value="1"/>
</dbReference>
<feature type="domain" description="Reverse transcriptase" evidence="11">
    <location>
        <begin position="194"/>
        <end position="378"/>
    </location>
</feature>
<evidence type="ECO:0000313" key="13">
    <source>
        <dbReference type="EMBL" id="MBW69621.1"/>
    </source>
</evidence>
<sequence>MIGAEFLHRYAADISYKDGCVTLYTEDITPVQQANDALKTQTERGSEPRAQMPMNYGTLPITTGLGEITIENKLSANETVYFNKEEDPMMYREEDLDSNLDYDLVEYRSIKKIQGPQRNTELIEMLKLHEKGEEVQQIIKQHNDVFFLEGDTFTSTDAAVHKIETTSEVPIHKRQYRFAEVTKKQVIEQIDEMLAQGIVKHSISPWNAPVLCIRKKLGADGEQRYRIVVDYRELNLITKSFVYPIPLIPEILDTLGDSKYFSTLDLKSGFYQVPLHPDDAPKTAFSTPIGHYEYTRMPMGLKNSPSTFQRLMNTVLYEIPDVRAVVYLDDIVVYGRTIAEHNEHLEKVLKGLRKHNLRLEPKKCQLLCEEIQYLGHHIDKHGVKPLMESVSKIAALKPPTTVRQVRSVLGTVNFYAKFIPGVAKMRKPLNDLLKKGVKFHWSPECQAAFDDLKAALVSEPLLVRPNYADTFVLTTDASNYAIGAVLSNEKTMNRPIAFASRALIDAEERYHTIEKELLAIVWAAKYFRHYVYGQRFIVYTDHRPLVSIWHLKETSPTLTRLRLKLQGFECDIRYKQGSENVVADFLSRIPASDMKKEVTEELEGAPVMVVMTRRQKMKLQEASERAKSGESPPAPDPRRPDDIDPHTAELMDLPLEEDFSADVMFSNELYEQFEQARTESAIELSKIRFVRKMENDPSRYRIVILNSRSIHTEISKIWTPPHGLKDYTSQGVVHVPEAKILGVILEGKSNSLINSALFFERFHQCLSKLAEMTDTDQEIPILSFRRIKQFDIFEMVQFLGEEHGFAFSLYNTAFERIVVQQHELPTLLREFHDSPLGGHVGAKRMRKKLAALYHWKNMRRDIEDYVRKCESCQKNKICKYNRIPMKITTTASEPFEKIFMDIVVLPETARGNRYGLVVQDDLTRFLIVAAMENQEAVTVAQTFVENVICRHGVPEELVTDQGTNFMGQVMKSVCKILKIKKINTSAYHPQANLVERANRELKTYLRQYVMGDPYVWDNFLPYFSFEYNTTVNSSTGYTPHELLYGHAARLPSSIHKGDLQEANYHSYALEMRNIFKRMHEAARANLVSSKVQRKAKYDQGTNEWSPMLGDKVLVQANPMGVGQKLQNTWRGPYTVIDVPSEASRL</sequence>
<dbReference type="InterPro" id="IPR050951">
    <property type="entry name" value="Retrovirus_Pol_polyprotein"/>
</dbReference>
<dbReference type="Gene3D" id="3.30.70.270">
    <property type="match status" value="2"/>
</dbReference>
<evidence type="ECO:0000256" key="3">
    <source>
        <dbReference type="ARBA" id="ARBA00022679"/>
    </source>
</evidence>
<dbReference type="InterPro" id="IPR000477">
    <property type="entry name" value="RT_dom"/>
</dbReference>
<dbReference type="InterPro" id="IPR043502">
    <property type="entry name" value="DNA/RNA_pol_sf"/>
</dbReference>
<dbReference type="FunFam" id="1.10.340.70:FF:000001">
    <property type="entry name" value="Retrovirus-related Pol polyprotein from transposon gypsy-like Protein"/>
    <property type="match status" value="1"/>
</dbReference>
<keyword evidence="2" id="KW-0645">Protease</keyword>
<keyword evidence="4" id="KW-0548">Nucleotidyltransferase</keyword>
<keyword evidence="9" id="KW-0511">Multifunctional enzyme</keyword>
<feature type="compositionally biased region" description="Basic and acidic residues" evidence="10">
    <location>
        <begin position="619"/>
        <end position="628"/>
    </location>
</feature>
<dbReference type="GO" id="GO:0003676">
    <property type="term" value="F:nucleic acid binding"/>
    <property type="evidence" value="ECO:0007669"/>
    <property type="project" value="InterPro"/>
</dbReference>
<dbReference type="EC" id="2.7.7.49" evidence="1"/>
<dbReference type="FunFam" id="3.10.10.10:FF:000007">
    <property type="entry name" value="Retrovirus-related Pol polyprotein from transposon 17.6-like Protein"/>
    <property type="match status" value="1"/>
</dbReference>
<dbReference type="InterPro" id="IPR041588">
    <property type="entry name" value="Integrase_H2C2"/>
</dbReference>
<evidence type="ECO:0000259" key="11">
    <source>
        <dbReference type="PROSITE" id="PS50878"/>
    </source>
</evidence>
<dbReference type="Pfam" id="PF17919">
    <property type="entry name" value="RT_RNaseH_2"/>
    <property type="match status" value="1"/>
</dbReference>
<feature type="region of interest" description="Disordered" evidence="10">
    <location>
        <begin position="619"/>
        <end position="646"/>
    </location>
</feature>
<keyword evidence="8" id="KW-0695">RNA-directed DNA polymerase</keyword>
<feature type="domain" description="Integrase catalytic" evidence="12">
    <location>
        <begin position="890"/>
        <end position="1047"/>
    </location>
</feature>
<dbReference type="GO" id="GO:0006508">
    <property type="term" value="P:proteolysis"/>
    <property type="evidence" value="ECO:0007669"/>
    <property type="project" value="UniProtKB-KW"/>
</dbReference>
<dbReference type="GO" id="GO:0008233">
    <property type="term" value="F:peptidase activity"/>
    <property type="evidence" value="ECO:0007669"/>
    <property type="project" value="UniProtKB-KW"/>
</dbReference>
<dbReference type="Pfam" id="PF00665">
    <property type="entry name" value="rve"/>
    <property type="match status" value="1"/>
</dbReference>
<dbReference type="InterPro" id="IPR001584">
    <property type="entry name" value="Integrase_cat-core"/>
</dbReference>
<dbReference type="InterPro" id="IPR041577">
    <property type="entry name" value="RT_RNaseH_2"/>
</dbReference>
<accession>A0A2M4CWN3</accession>
<evidence type="ECO:0000256" key="9">
    <source>
        <dbReference type="ARBA" id="ARBA00023268"/>
    </source>
</evidence>
<evidence type="ECO:0000256" key="8">
    <source>
        <dbReference type="ARBA" id="ARBA00022918"/>
    </source>
</evidence>
<proteinExistence type="predicted"/>
<evidence type="ECO:0000256" key="7">
    <source>
        <dbReference type="ARBA" id="ARBA00022801"/>
    </source>
</evidence>
<dbReference type="InterPro" id="IPR043128">
    <property type="entry name" value="Rev_trsase/Diguanyl_cyclase"/>
</dbReference>
<dbReference type="FunFam" id="3.30.70.270:FF:000020">
    <property type="entry name" value="Transposon Tf2-6 polyprotein-like Protein"/>
    <property type="match status" value="1"/>
</dbReference>
<dbReference type="InterPro" id="IPR012337">
    <property type="entry name" value="RNaseH-like_sf"/>
</dbReference>
<evidence type="ECO:0000256" key="1">
    <source>
        <dbReference type="ARBA" id="ARBA00012493"/>
    </source>
</evidence>
<protein>
    <recommendedName>
        <fullName evidence="1">RNA-directed DNA polymerase</fullName>
        <ecNumber evidence="1">2.7.7.49</ecNumber>
    </recommendedName>
</protein>
<name>A0A2M4CWN3_ANODA</name>
<keyword evidence="6" id="KW-0255">Endonuclease</keyword>
<dbReference type="FunFam" id="3.30.420.10:FF:000032">
    <property type="entry name" value="Retrovirus-related Pol polyprotein from transposon 297-like Protein"/>
    <property type="match status" value="1"/>
</dbReference>
<dbReference type="GO" id="GO:0003964">
    <property type="term" value="F:RNA-directed DNA polymerase activity"/>
    <property type="evidence" value="ECO:0007669"/>
    <property type="project" value="UniProtKB-KW"/>
</dbReference>
<feature type="region of interest" description="Disordered" evidence="10">
    <location>
        <begin position="37"/>
        <end position="56"/>
    </location>
</feature>
<dbReference type="Gene3D" id="3.10.20.370">
    <property type="match status" value="1"/>
</dbReference>
<evidence type="ECO:0000256" key="6">
    <source>
        <dbReference type="ARBA" id="ARBA00022759"/>
    </source>
</evidence>
<dbReference type="SUPFAM" id="SSF56672">
    <property type="entry name" value="DNA/RNA polymerases"/>
    <property type="match status" value="1"/>
</dbReference>
<dbReference type="Pfam" id="PF17921">
    <property type="entry name" value="Integrase_H2C2"/>
    <property type="match status" value="1"/>
</dbReference>
<reference evidence="13" key="1">
    <citation type="submission" date="2018-01" db="EMBL/GenBank/DDBJ databases">
        <title>An insight into the sialome of Amazonian anophelines.</title>
        <authorList>
            <person name="Ribeiro J.M."/>
            <person name="Scarpassa V."/>
            <person name="Calvo E."/>
        </authorList>
    </citation>
    <scope>NUCLEOTIDE SEQUENCE</scope>
</reference>
<organism evidence="13">
    <name type="scientific">Anopheles darlingi</name>
    <name type="common">Mosquito</name>
    <dbReference type="NCBI Taxonomy" id="43151"/>
    <lineage>
        <taxon>Eukaryota</taxon>
        <taxon>Metazoa</taxon>
        <taxon>Ecdysozoa</taxon>
        <taxon>Arthropoda</taxon>
        <taxon>Hexapoda</taxon>
        <taxon>Insecta</taxon>
        <taxon>Pterygota</taxon>
        <taxon>Neoptera</taxon>
        <taxon>Endopterygota</taxon>
        <taxon>Diptera</taxon>
        <taxon>Nematocera</taxon>
        <taxon>Culicoidea</taxon>
        <taxon>Culicidae</taxon>
        <taxon>Anophelinae</taxon>
        <taxon>Anopheles</taxon>
    </lineage>
</organism>
<evidence type="ECO:0000256" key="2">
    <source>
        <dbReference type="ARBA" id="ARBA00022670"/>
    </source>
</evidence>
<dbReference type="InterPro" id="IPR036397">
    <property type="entry name" value="RNaseH_sf"/>
</dbReference>
<evidence type="ECO:0000256" key="5">
    <source>
        <dbReference type="ARBA" id="ARBA00022722"/>
    </source>
</evidence>
<evidence type="ECO:0000259" key="12">
    <source>
        <dbReference type="PROSITE" id="PS50994"/>
    </source>
</evidence>
<dbReference type="PROSITE" id="PS50994">
    <property type="entry name" value="INTEGRASE"/>
    <property type="match status" value="1"/>
</dbReference>
<dbReference type="GO" id="GO:0004519">
    <property type="term" value="F:endonuclease activity"/>
    <property type="evidence" value="ECO:0007669"/>
    <property type="project" value="UniProtKB-KW"/>
</dbReference>
<dbReference type="FunFam" id="3.10.20.370:FF:000001">
    <property type="entry name" value="Retrovirus-related Pol polyprotein from transposon 17.6-like protein"/>
    <property type="match status" value="1"/>
</dbReference>
<evidence type="ECO:0000256" key="4">
    <source>
        <dbReference type="ARBA" id="ARBA00022695"/>
    </source>
</evidence>
<dbReference type="GO" id="GO:0042575">
    <property type="term" value="C:DNA polymerase complex"/>
    <property type="evidence" value="ECO:0007669"/>
    <property type="project" value="UniProtKB-ARBA"/>
</dbReference>
<dbReference type="PANTHER" id="PTHR37984">
    <property type="entry name" value="PROTEIN CBG26694"/>
    <property type="match status" value="1"/>
</dbReference>
<keyword evidence="7" id="KW-0378">Hydrolase</keyword>
<feature type="compositionally biased region" description="Basic and acidic residues" evidence="10">
    <location>
        <begin position="636"/>
        <end position="646"/>
    </location>
</feature>
<dbReference type="EMBL" id="GGFL01005443">
    <property type="protein sequence ID" value="MBW69621.1"/>
    <property type="molecule type" value="Transcribed_RNA"/>
</dbReference>
<dbReference type="Gene3D" id="1.10.340.70">
    <property type="match status" value="1"/>
</dbReference>
<dbReference type="Gene3D" id="3.10.10.10">
    <property type="entry name" value="HIV Type 1 Reverse Transcriptase, subunit A, domain 1"/>
    <property type="match status" value="1"/>
</dbReference>
<dbReference type="Pfam" id="PF00078">
    <property type="entry name" value="RVT_1"/>
    <property type="match status" value="1"/>
</dbReference>
<dbReference type="CDD" id="cd09274">
    <property type="entry name" value="RNase_HI_RT_Ty3"/>
    <property type="match status" value="1"/>
</dbReference>
<dbReference type="PANTHER" id="PTHR37984:SF5">
    <property type="entry name" value="PROTEIN NYNRIN-LIKE"/>
    <property type="match status" value="1"/>
</dbReference>
<dbReference type="AlphaFoldDB" id="A0A2M4CWN3"/>
<dbReference type="Gene3D" id="3.30.420.10">
    <property type="entry name" value="Ribonuclease H-like superfamily/Ribonuclease H"/>
    <property type="match status" value="1"/>
</dbReference>
<dbReference type="VEuPathDB" id="VectorBase:ADAC008085"/>
<evidence type="ECO:0000256" key="10">
    <source>
        <dbReference type="SAM" id="MobiDB-lite"/>
    </source>
</evidence>
<dbReference type="VEuPathDB" id="VectorBase:ADAR2_004053"/>
<keyword evidence="5" id="KW-0540">Nuclease</keyword>
<keyword evidence="3" id="KW-0808">Transferase</keyword>
<dbReference type="GO" id="GO:0015074">
    <property type="term" value="P:DNA integration"/>
    <property type="evidence" value="ECO:0007669"/>
    <property type="project" value="InterPro"/>
</dbReference>
<dbReference type="SUPFAM" id="SSF53098">
    <property type="entry name" value="Ribonuclease H-like"/>
    <property type="match status" value="1"/>
</dbReference>